<feature type="transmembrane region" description="Helical" evidence="2">
    <location>
        <begin position="182"/>
        <end position="203"/>
    </location>
</feature>
<dbReference type="Pfam" id="PF14256">
    <property type="entry name" value="YwiC"/>
    <property type="match status" value="1"/>
</dbReference>
<keyword evidence="2" id="KW-0472">Membrane</keyword>
<feature type="transmembrane region" description="Helical" evidence="2">
    <location>
        <begin position="125"/>
        <end position="144"/>
    </location>
</feature>
<dbReference type="STRING" id="33007.HMPREF3198_00747"/>
<dbReference type="AlphaFoldDB" id="A0A2I1IPS2"/>
<sequence length="392" mass="42141">MTDNPQHPKRRSLSDRQAELGSQTGRGVVSQETSPSGGGVTSTPYTGQIPKITADQMTPQVKEGLGVATTGMMRAIKPTTSVPQEAQKSVPASPPNKKHPSSTRTLPADTLGKDVLTPTGWTPDYYAAFPLAIIPFLVGTLLAQPSWEHMPLFALWIVGYMCFNAIGLWLRSGLDHHYWAPARTYSAISAVLAVVNLIVSPYLTEWTVAFLPFAITAGWQCFAHNWRTPLTRLCTVCASSLILLVAFDVGNGFSRPFWAPDWLQHSSGPSPDHALAPAQVSAGWGWAGICALLMAMASFGTITYLRTLGRNGLHAKYVVPAAVVHVLLFLSAILGFGLGELSQAALVAASLYVVRMAFTPLTAKWVQQSSHGFLVVAVESILITLFGASLLM</sequence>
<protein>
    <recommendedName>
        <fullName evidence="5">YwiC-like family protein</fullName>
    </recommendedName>
</protein>
<feature type="transmembrane region" description="Helical" evidence="2">
    <location>
        <begin position="150"/>
        <end position="170"/>
    </location>
</feature>
<reference evidence="3 4" key="1">
    <citation type="submission" date="2017-12" db="EMBL/GenBank/DDBJ databases">
        <title>Phylogenetic diversity of female urinary microbiome.</title>
        <authorList>
            <person name="Thomas-White K."/>
            <person name="Wolfe A.J."/>
        </authorList>
    </citation>
    <scope>NUCLEOTIDE SEQUENCE [LARGE SCALE GENOMIC DNA]</scope>
    <source>
        <strain evidence="3 4">UMB0402</strain>
    </source>
</reference>
<keyword evidence="4" id="KW-1185">Reference proteome</keyword>
<feature type="transmembrane region" description="Helical" evidence="2">
    <location>
        <begin position="317"/>
        <end position="338"/>
    </location>
</feature>
<feature type="region of interest" description="Disordered" evidence="1">
    <location>
        <begin position="1"/>
        <end position="60"/>
    </location>
</feature>
<feature type="transmembrane region" description="Helical" evidence="2">
    <location>
        <begin position="284"/>
        <end position="305"/>
    </location>
</feature>
<dbReference type="RefSeq" id="WP_070454673.1">
    <property type="nucleotide sequence ID" value="NZ_JASOXK010000001.1"/>
</dbReference>
<evidence type="ECO:0000313" key="4">
    <source>
        <dbReference type="Proteomes" id="UP000235122"/>
    </source>
</evidence>
<evidence type="ECO:0000256" key="2">
    <source>
        <dbReference type="SAM" id="Phobius"/>
    </source>
</evidence>
<gene>
    <name evidence="3" type="ORF">CYJ19_00615</name>
</gene>
<name>A0A2I1IPS2_9ACTO</name>
<accession>A0A2I1IPS2</accession>
<evidence type="ECO:0000256" key="1">
    <source>
        <dbReference type="SAM" id="MobiDB-lite"/>
    </source>
</evidence>
<dbReference type="InterPro" id="IPR025576">
    <property type="entry name" value="YwiC"/>
</dbReference>
<proteinExistence type="predicted"/>
<organism evidence="3 4">
    <name type="scientific">Winkia neuii</name>
    <dbReference type="NCBI Taxonomy" id="33007"/>
    <lineage>
        <taxon>Bacteria</taxon>
        <taxon>Bacillati</taxon>
        <taxon>Actinomycetota</taxon>
        <taxon>Actinomycetes</taxon>
        <taxon>Actinomycetales</taxon>
        <taxon>Actinomycetaceae</taxon>
        <taxon>Winkia</taxon>
    </lineage>
</organism>
<keyword evidence="2" id="KW-1133">Transmembrane helix</keyword>
<evidence type="ECO:0008006" key="5">
    <source>
        <dbReference type="Google" id="ProtNLM"/>
    </source>
</evidence>
<feature type="compositionally biased region" description="Polar residues" evidence="1">
    <location>
        <begin position="20"/>
        <end position="46"/>
    </location>
</feature>
<keyword evidence="2" id="KW-0812">Transmembrane</keyword>
<feature type="transmembrane region" description="Helical" evidence="2">
    <location>
        <begin position="373"/>
        <end position="391"/>
    </location>
</feature>
<dbReference type="EMBL" id="PKKO01000001">
    <property type="protein sequence ID" value="PKY73128.1"/>
    <property type="molecule type" value="Genomic_DNA"/>
</dbReference>
<dbReference type="Proteomes" id="UP000235122">
    <property type="component" value="Unassembled WGS sequence"/>
</dbReference>
<feature type="region of interest" description="Disordered" evidence="1">
    <location>
        <begin position="79"/>
        <end position="110"/>
    </location>
</feature>
<comment type="caution">
    <text evidence="3">The sequence shown here is derived from an EMBL/GenBank/DDBJ whole genome shotgun (WGS) entry which is preliminary data.</text>
</comment>
<evidence type="ECO:0000313" key="3">
    <source>
        <dbReference type="EMBL" id="PKY73128.1"/>
    </source>
</evidence>